<feature type="compositionally biased region" description="Polar residues" evidence="5">
    <location>
        <begin position="648"/>
        <end position="657"/>
    </location>
</feature>
<feature type="region of interest" description="Disordered" evidence="5">
    <location>
        <begin position="638"/>
        <end position="657"/>
    </location>
</feature>
<evidence type="ECO:0000256" key="2">
    <source>
        <dbReference type="ARBA" id="ARBA00022737"/>
    </source>
</evidence>
<dbReference type="InterPro" id="IPR036871">
    <property type="entry name" value="PX_dom_sf"/>
</dbReference>
<gene>
    <name evidence="7" type="ORF">SADUNF_Sadunf12G0062500</name>
</gene>
<dbReference type="InterPro" id="IPR001683">
    <property type="entry name" value="PX_dom"/>
</dbReference>
<organism evidence="7 8">
    <name type="scientific">Salix dunnii</name>
    <dbReference type="NCBI Taxonomy" id="1413687"/>
    <lineage>
        <taxon>Eukaryota</taxon>
        <taxon>Viridiplantae</taxon>
        <taxon>Streptophyta</taxon>
        <taxon>Embryophyta</taxon>
        <taxon>Tracheophyta</taxon>
        <taxon>Spermatophyta</taxon>
        <taxon>Magnoliopsida</taxon>
        <taxon>eudicotyledons</taxon>
        <taxon>Gunneridae</taxon>
        <taxon>Pentapetalae</taxon>
        <taxon>rosids</taxon>
        <taxon>fabids</taxon>
        <taxon>Malpighiales</taxon>
        <taxon>Salicaceae</taxon>
        <taxon>Saliceae</taxon>
        <taxon>Salix</taxon>
    </lineage>
</organism>
<dbReference type="InterPro" id="IPR051366">
    <property type="entry name" value="DEF8"/>
</dbReference>
<evidence type="ECO:0000256" key="4">
    <source>
        <dbReference type="ARBA" id="ARBA00022833"/>
    </source>
</evidence>
<dbReference type="GO" id="GO:0005768">
    <property type="term" value="C:endosome"/>
    <property type="evidence" value="ECO:0007669"/>
    <property type="project" value="UniProtKB-ARBA"/>
</dbReference>
<dbReference type="Proteomes" id="UP000657918">
    <property type="component" value="Unassembled WGS sequence"/>
</dbReference>
<dbReference type="OrthoDB" id="1918044at2759"/>
<evidence type="ECO:0000259" key="6">
    <source>
        <dbReference type="PROSITE" id="PS50195"/>
    </source>
</evidence>
<proteinExistence type="predicted"/>
<evidence type="ECO:0000313" key="7">
    <source>
        <dbReference type="EMBL" id="KAF9671583.1"/>
    </source>
</evidence>
<accession>A0A835JN59</accession>
<dbReference type="PANTHER" id="PTHR12326:SF3">
    <property type="entry name" value="DIFFERENTIALLY EXPRESSED IN FDCP 8 HOMOLOG"/>
    <property type="match status" value="1"/>
</dbReference>
<dbReference type="EMBL" id="JADGMS010000012">
    <property type="protein sequence ID" value="KAF9671583.1"/>
    <property type="molecule type" value="Genomic_DNA"/>
</dbReference>
<dbReference type="AlphaFoldDB" id="A0A835JN59"/>
<dbReference type="PANTHER" id="PTHR12326">
    <property type="entry name" value="PLECKSTRIN HOMOLOGY DOMAIN CONTAINING PROTEIN"/>
    <property type="match status" value="1"/>
</dbReference>
<keyword evidence="1" id="KW-0479">Metal-binding</keyword>
<sequence>MGAIYEWKTVLATQVRNKDQTEEDREISPSRASGSVLLKSASNHHSLSLSFLPITTPKLPSSHFHSSSFQPQSIHHNGIIILLIMDGEGIHDTVSRGVDPFHSINSDGGDATPSQYSSCGESEFERYCSANSVLGTPSVCSSSCGPSFNDCMESDFGSLKSLDDFVLDSNRNFEDKKLLNSVIDRLDGSFEENDTGRLEICGESSNELDTRIGEIGNGDLRRVDRGKSEDCLSGLDVEVDLGFDGGEDGDSSRYGYSEDDDSICVSGSDDEDRKNLYFRGNVLPGEEGKVGGENPLIMSSSVAFGSEDWDDFELQTGGGIGASLSLDKFQQQEQGLANDGNLFSSIPVVSTVAAVIGEAKIGEDVIEEHSGIGDSEGDDLGEKLNSGTDVPFNVRNSIVDVGEDMRDISVVSCQVQGAHELSKDDKSTSIMPFSFPGYCERQQEDARDISFNCNQAQGGNDTTEPYKSCPVSDFFEVEQEPLVEITPVGLGLNFTDPYMQVLNPSVKSEEVFCTNDKKALENEEAGNFEVEAGPLSNTTNRLHLCAVEYSENASAESLVTQKQSSTLPMFENNMKKASENAPGSVIPYKDHSVVVKAENFELIEFYDEFVNEMEEILLDSGESPGARFSQGNHKFQSQLLLPPRDGGSTASTSGTNEACSLFTQPKRIDRVEVVGAKQKKGDVSLSERLVGVKEYTMYVIRVWSGEDQWEVERRYRDFHMLYRRLKSLFAEQGWTLPSPWSSVEKESRKIFGNASPNVVSERSVLIKECLHSTILSGFFSSPPSALLWFLCPQDSFPGSPAAKTPVAQSIFSNKGADAGNISTLGKTISLIVEIKPYKCTKKMLEAQHYTCAGCHKHFDDCMTLMRDFVQALGWGKPRLCEYTGQLFCSSCHTNKTAVIPARVLHYWDFNKYPVSHLAKSYLDSIHEQPMLCISAVNPLLFSKVPALHHIMGVRKKIATMLQYVRCPFHRTVNKVLGSRRYLLESNDFFALRDLIDLSRGAFADFPFVSASDVSWDFHIALPVMVETVSRKILEHITEQCLICCDVGVPCGARQACNDPSSLIFPFQEVEIERCASCKKVFHKPCFRKLTNCSCGTRIGADQVMESTNTLSRKANGFLLGRRSGSSLHLGLLSKAHPEM</sequence>
<evidence type="ECO:0000256" key="1">
    <source>
        <dbReference type="ARBA" id="ARBA00022723"/>
    </source>
</evidence>
<dbReference type="Pfam" id="PF13901">
    <property type="entry name" value="RH_dom"/>
    <property type="match status" value="1"/>
</dbReference>
<dbReference type="GO" id="GO:0008270">
    <property type="term" value="F:zinc ion binding"/>
    <property type="evidence" value="ECO:0007669"/>
    <property type="project" value="UniProtKB-KW"/>
</dbReference>
<keyword evidence="4" id="KW-0862">Zinc</keyword>
<protein>
    <recommendedName>
        <fullName evidence="6">PX domain-containing protein</fullName>
    </recommendedName>
</protein>
<evidence type="ECO:0000256" key="5">
    <source>
        <dbReference type="SAM" id="MobiDB-lite"/>
    </source>
</evidence>
<keyword evidence="8" id="KW-1185">Reference proteome</keyword>
<dbReference type="Gene3D" id="3.30.1520.10">
    <property type="entry name" value="Phox-like domain"/>
    <property type="match status" value="1"/>
</dbReference>
<dbReference type="GO" id="GO:0035091">
    <property type="term" value="F:phosphatidylinositol binding"/>
    <property type="evidence" value="ECO:0007669"/>
    <property type="project" value="InterPro"/>
</dbReference>
<keyword evidence="3" id="KW-0863">Zinc-finger</keyword>
<dbReference type="CDD" id="cd06093">
    <property type="entry name" value="PX_domain"/>
    <property type="match status" value="1"/>
</dbReference>
<dbReference type="SUPFAM" id="SSF64268">
    <property type="entry name" value="PX domain"/>
    <property type="match status" value="1"/>
</dbReference>
<dbReference type="InterPro" id="IPR025258">
    <property type="entry name" value="RH_dom"/>
</dbReference>
<name>A0A835JN59_9ROSI</name>
<evidence type="ECO:0000313" key="8">
    <source>
        <dbReference type="Proteomes" id="UP000657918"/>
    </source>
</evidence>
<dbReference type="SMART" id="SM01175">
    <property type="entry name" value="DUF4206"/>
    <property type="match status" value="1"/>
</dbReference>
<evidence type="ECO:0000256" key="3">
    <source>
        <dbReference type="ARBA" id="ARBA00022771"/>
    </source>
</evidence>
<dbReference type="PROSITE" id="PS50195">
    <property type="entry name" value="PX"/>
    <property type="match status" value="1"/>
</dbReference>
<feature type="domain" description="PX" evidence="6">
    <location>
        <begin position="676"/>
        <end position="796"/>
    </location>
</feature>
<dbReference type="Pfam" id="PF00787">
    <property type="entry name" value="PX"/>
    <property type="match status" value="1"/>
</dbReference>
<keyword evidence="2" id="KW-0677">Repeat</keyword>
<reference evidence="7 8" key="1">
    <citation type="submission" date="2020-10" db="EMBL/GenBank/DDBJ databases">
        <title>Plant Genome Project.</title>
        <authorList>
            <person name="Zhang R.-G."/>
        </authorList>
    </citation>
    <scope>NUCLEOTIDE SEQUENCE [LARGE SCALE GENOMIC DNA]</scope>
    <source>
        <strain evidence="7">FAFU-HL-1</strain>
        <tissue evidence="7">Leaf</tissue>
    </source>
</reference>
<dbReference type="GO" id="GO:0016020">
    <property type="term" value="C:membrane"/>
    <property type="evidence" value="ECO:0007669"/>
    <property type="project" value="UniProtKB-ARBA"/>
</dbReference>
<comment type="caution">
    <text evidence="7">The sequence shown here is derived from an EMBL/GenBank/DDBJ whole genome shotgun (WGS) entry which is preliminary data.</text>
</comment>